<feature type="compositionally biased region" description="Basic and acidic residues" evidence="6">
    <location>
        <begin position="460"/>
        <end position="474"/>
    </location>
</feature>
<accession>A0ABU6EW60</accession>
<evidence type="ECO:0000256" key="3">
    <source>
        <dbReference type="ARBA" id="ARBA00022692"/>
    </source>
</evidence>
<feature type="transmembrane region" description="Helical" evidence="7">
    <location>
        <begin position="350"/>
        <end position="373"/>
    </location>
</feature>
<evidence type="ECO:0000256" key="2">
    <source>
        <dbReference type="ARBA" id="ARBA00022448"/>
    </source>
</evidence>
<evidence type="ECO:0000256" key="1">
    <source>
        <dbReference type="ARBA" id="ARBA00004651"/>
    </source>
</evidence>
<proteinExistence type="predicted"/>
<dbReference type="InterPro" id="IPR020846">
    <property type="entry name" value="MFS_dom"/>
</dbReference>
<evidence type="ECO:0000256" key="4">
    <source>
        <dbReference type="ARBA" id="ARBA00022989"/>
    </source>
</evidence>
<feature type="transmembrane region" description="Helical" evidence="7">
    <location>
        <begin position="385"/>
        <end position="404"/>
    </location>
</feature>
<dbReference type="Pfam" id="PF07690">
    <property type="entry name" value="MFS_1"/>
    <property type="match status" value="1"/>
</dbReference>
<feature type="transmembrane region" description="Helical" evidence="7">
    <location>
        <begin position="325"/>
        <end position="344"/>
    </location>
</feature>
<feature type="transmembrane region" description="Helical" evidence="7">
    <location>
        <begin position="110"/>
        <end position="133"/>
    </location>
</feature>
<dbReference type="Gene3D" id="1.20.1250.20">
    <property type="entry name" value="MFS general substrate transporter like domains"/>
    <property type="match status" value="1"/>
</dbReference>
<dbReference type="InterPro" id="IPR005829">
    <property type="entry name" value="Sugar_transporter_CS"/>
</dbReference>
<gene>
    <name evidence="9" type="ORF">OKJ99_00460</name>
</gene>
<feature type="transmembrane region" description="Helical" evidence="7">
    <location>
        <begin position="295"/>
        <end position="318"/>
    </location>
</feature>
<feature type="transmembrane region" description="Helical" evidence="7">
    <location>
        <begin position="263"/>
        <end position="283"/>
    </location>
</feature>
<keyword evidence="5 7" id="KW-0472">Membrane</keyword>
<dbReference type="CDD" id="cd17316">
    <property type="entry name" value="MFS_SV2_like"/>
    <property type="match status" value="1"/>
</dbReference>
<name>A0ABU6EW60_9ACTN</name>
<evidence type="ECO:0000259" key="8">
    <source>
        <dbReference type="PROSITE" id="PS50850"/>
    </source>
</evidence>
<dbReference type="PROSITE" id="PS50850">
    <property type="entry name" value="MFS"/>
    <property type="match status" value="1"/>
</dbReference>
<feature type="transmembrane region" description="Helical" evidence="7">
    <location>
        <begin position="416"/>
        <end position="434"/>
    </location>
</feature>
<feature type="transmembrane region" description="Helical" evidence="7">
    <location>
        <begin position="54"/>
        <end position="75"/>
    </location>
</feature>
<feature type="domain" description="Major facilitator superfamily (MFS) profile" evidence="8">
    <location>
        <begin position="21"/>
        <end position="440"/>
    </location>
</feature>
<feature type="region of interest" description="Disordered" evidence="6">
    <location>
        <begin position="440"/>
        <end position="482"/>
    </location>
</feature>
<dbReference type="PANTHER" id="PTHR23511">
    <property type="entry name" value="SYNAPTIC VESICLE GLYCOPROTEIN 2"/>
    <property type="match status" value="1"/>
</dbReference>
<dbReference type="RefSeq" id="WP_326013552.1">
    <property type="nucleotide sequence ID" value="NZ_JAOZYC010000001.1"/>
</dbReference>
<keyword evidence="2" id="KW-0813">Transport</keyword>
<dbReference type="SUPFAM" id="SSF103473">
    <property type="entry name" value="MFS general substrate transporter"/>
    <property type="match status" value="1"/>
</dbReference>
<protein>
    <submittedName>
        <fullName evidence="9">MFS transporter</fullName>
    </submittedName>
</protein>
<evidence type="ECO:0000313" key="10">
    <source>
        <dbReference type="Proteomes" id="UP001354931"/>
    </source>
</evidence>
<reference evidence="9 10" key="1">
    <citation type="submission" date="2022-10" db="EMBL/GenBank/DDBJ databases">
        <authorList>
            <person name="Xie J."/>
            <person name="Shen N."/>
        </authorList>
    </citation>
    <scope>NUCLEOTIDE SEQUENCE [LARGE SCALE GENOMIC DNA]</scope>
    <source>
        <strain evidence="9 10">YIM65594</strain>
    </source>
</reference>
<keyword evidence="4 7" id="KW-1133">Transmembrane helix</keyword>
<comment type="subcellular location">
    <subcellularLocation>
        <location evidence="1">Cell membrane</location>
        <topology evidence="1">Multi-pass membrane protein</topology>
    </subcellularLocation>
</comment>
<dbReference type="Proteomes" id="UP001354931">
    <property type="component" value="Unassembled WGS sequence"/>
</dbReference>
<feature type="transmembrane region" description="Helical" evidence="7">
    <location>
        <begin position="145"/>
        <end position="168"/>
    </location>
</feature>
<organism evidence="9 10">
    <name type="scientific">Streptomyces endophyticus</name>
    <dbReference type="NCBI Taxonomy" id="714166"/>
    <lineage>
        <taxon>Bacteria</taxon>
        <taxon>Bacillati</taxon>
        <taxon>Actinomycetota</taxon>
        <taxon>Actinomycetes</taxon>
        <taxon>Kitasatosporales</taxon>
        <taxon>Streptomycetaceae</taxon>
        <taxon>Streptomyces</taxon>
    </lineage>
</organism>
<dbReference type="PANTHER" id="PTHR23511:SF34">
    <property type="entry name" value="SYNAPTIC VESICLE GLYCOPROTEIN 2"/>
    <property type="match status" value="1"/>
</dbReference>
<dbReference type="PROSITE" id="PS00217">
    <property type="entry name" value="SUGAR_TRANSPORT_2"/>
    <property type="match status" value="1"/>
</dbReference>
<feature type="transmembrane region" description="Helical" evidence="7">
    <location>
        <begin position="174"/>
        <end position="191"/>
    </location>
</feature>
<evidence type="ECO:0000256" key="7">
    <source>
        <dbReference type="SAM" id="Phobius"/>
    </source>
</evidence>
<sequence>MRTGDQIVQDLPWRWNVQGKIFIIGGLGYLFDAYDIALNGFLMPLLGQHFDLSLGARGLVATANLVGMAVGAIAWGAVADRIGRKKAFSVTLLIFALFSVLGALSPTYPVFLLLRFLAGVGLGGCIPVDYALVGEFSPRKYRGRILTALDAWWPVGVTLCGLVSTAMLTLDGNWRWMLATMVLPALLLFWARRGIPESPIYLTKKGREAEARIVIDDLVARTGAPVEPYVIPEPVPDEGPRGVAAAAQQLRNIWSFSPRITSVAWLLFATIMLVYYAALSWMPSILKEEGQGDTAAFMSTTLMSGVGIIGVLVSTALVDLVGRKWLIGVSAPVASLALVIFAIVRDMPTGSVVTIGVFGFLAQLAIPALYAYVSELYPTELRASGFGWASSVSRALTGFAPLFFGSVLWPLLGLPLTFAVLGAAVLLAVGWMAVAAPETKGRELDDPDLDDGSGSSPRQENQEDQKDQENHETSPLRLPQGS</sequence>
<keyword evidence="10" id="KW-1185">Reference proteome</keyword>
<dbReference type="EMBL" id="JAOZYC010000001">
    <property type="protein sequence ID" value="MEB8335993.1"/>
    <property type="molecule type" value="Genomic_DNA"/>
</dbReference>
<dbReference type="InterPro" id="IPR011701">
    <property type="entry name" value="MFS"/>
</dbReference>
<evidence type="ECO:0000313" key="9">
    <source>
        <dbReference type="EMBL" id="MEB8335993.1"/>
    </source>
</evidence>
<evidence type="ECO:0000256" key="5">
    <source>
        <dbReference type="ARBA" id="ARBA00023136"/>
    </source>
</evidence>
<comment type="caution">
    <text evidence="9">The sequence shown here is derived from an EMBL/GenBank/DDBJ whole genome shotgun (WGS) entry which is preliminary data.</text>
</comment>
<keyword evidence="3 7" id="KW-0812">Transmembrane</keyword>
<dbReference type="InterPro" id="IPR036259">
    <property type="entry name" value="MFS_trans_sf"/>
</dbReference>
<feature type="transmembrane region" description="Helical" evidence="7">
    <location>
        <begin position="21"/>
        <end position="42"/>
    </location>
</feature>
<feature type="transmembrane region" description="Helical" evidence="7">
    <location>
        <begin position="87"/>
        <end position="104"/>
    </location>
</feature>
<evidence type="ECO:0000256" key="6">
    <source>
        <dbReference type="SAM" id="MobiDB-lite"/>
    </source>
</evidence>